<dbReference type="HOGENOM" id="CLU_1132592_0_0_3"/>
<evidence type="ECO:0000313" key="2">
    <source>
        <dbReference type="Proteomes" id="UP000010474"/>
    </source>
</evidence>
<dbReference type="EMBL" id="CP003659">
    <property type="protein sequence ID" value="AFZ55813.1"/>
    <property type="molecule type" value="Genomic_DNA"/>
</dbReference>
<accession>K9Z9E1</accession>
<keyword evidence="2" id="KW-1185">Reference proteome</keyword>
<sequence length="301" mass="34438">MLKQQRFNHKIAIAGQVKDAITGRGIPDAVVKIIDAPDEFINFVIFKTKLLGLPSSSMQWRSFNANINPPNPTLPQEIQDFQEQLRNSHLKNVDKLKLFETLLEDRKLNNRDKFQGFQEIIDYFPYNAKAKNSQLGRTQTISDGWFYFMDLPDGLYQLEASLSDPQMRYAKSQHQIEIATKNVKNINIINQDKNLDIFDTINRVKLELKPTTLLGKITNADEKEAIGMAKVQIQGSKEYTFSSTEIIKQSQGEWNYRLIGIEARNTPITVIVSAKGYPIKQKQINLQTGEVKSLDFQLTTN</sequence>
<organism evidence="1 2">
    <name type="scientific">Anabaena cylindrica (strain ATCC 27899 / PCC 7122)</name>
    <dbReference type="NCBI Taxonomy" id="272123"/>
    <lineage>
        <taxon>Bacteria</taxon>
        <taxon>Bacillati</taxon>
        <taxon>Cyanobacteriota</taxon>
        <taxon>Cyanophyceae</taxon>
        <taxon>Nostocales</taxon>
        <taxon>Nostocaceae</taxon>
        <taxon>Anabaena</taxon>
    </lineage>
</organism>
<dbReference type="Gene3D" id="2.60.40.1120">
    <property type="entry name" value="Carboxypeptidase-like, regulatory domain"/>
    <property type="match status" value="1"/>
</dbReference>
<dbReference type="AlphaFoldDB" id="K9Z9E1"/>
<proteinExistence type="predicted"/>
<protein>
    <recommendedName>
        <fullName evidence="3">Carboxypeptidase regulatory-like domain-containing protein</fullName>
    </recommendedName>
</protein>
<dbReference type="SUPFAM" id="SSF49464">
    <property type="entry name" value="Carboxypeptidase regulatory domain-like"/>
    <property type="match status" value="1"/>
</dbReference>
<evidence type="ECO:0008006" key="3">
    <source>
        <dbReference type="Google" id="ProtNLM"/>
    </source>
</evidence>
<dbReference type="KEGG" id="acy:Anacy_0206"/>
<dbReference type="eggNOG" id="ENOG5032TGA">
    <property type="taxonomic scope" value="Bacteria"/>
</dbReference>
<dbReference type="PATRIC" id="fig|272123.3.peg.224"/>
<dbReference type="STRING" id="272123.Anacy_0206"/>
<reference evidence="2" key="1">
    <citation type="journal article" date="2013" name="Proc. Natl. Acad. Sci. U.S.A.">
        <title>Improving the coverage of the cyanobacterial phylum using diversity-driven genome sequencing.</title>
        <authorList>
            <person name="Shih P.M."/>
            <person name="Wu D."/>
            <person name="Latifi A."/>
            <person name="Axen S.D."/>
            <person name="Fewer D.P."/>
            <person name="Talla E."/>
            <person name="Calteau A."/>
            <person name="Cai F."/>
            <person name="Tandeau de Marsac N."/>
            <person name="Rippka R."/>
            <person name="Herdman M."/>
            <person name="Sivonen K."/>
            <person name="Coursin T."/>
            <person name="Laurent T."/>
            <person name="Goodwin L."/>
            <person name="Nolan M."/>
            <person name="Davenport K.W."/>
            <person name="Han C.S."/>
            <person name="Rubin E.M."/>
            <person name="Eisen J.A."/>
            <person name="Woyke T."/>
            <person name="Gugger M."/>
            <person name="Kerfeld C.A."/>
        </authorList>
    </citation>
    <scope>NUCLEOTIDE SEQUENCE [LARGE SCALE GENOMIC DNA]</scope>
    <source>
        <strain evidence="2">ATCC 27899 / PCC 7122</strain>
    </source>
</reference>
<dbReference type="OrthoDB" id="517322at2"/>
<name>K9Z9E1_ANACC</name>
<evidence type="ECO:0000313" key="1">
    <source>
        <dbReference type="EMBL" id="AFZ55813.1"/>
    </source>
</evidence>
<dbReference type="Proteomes" id="UP000010474">
    <property type="component" value="Chromosome"/>
</dbReference>
<dbReference type="InterPro" id="IPR008969">
    <property type="entry name" value="CarboxyPept-like_regulatory"/>
</dbReference>
<dbReference type="RefSeq" id="WP_015212469.1">
    <property type="nucleotide sequence ID" value="NC_019771.1"/>
</dbReference>
<gene>
    <name evidence="1" type="ordered locus">Anacy_0206</name>
</gene>